<dbReference type="GO" id="GO:0022857">
    <property type="term" value="F:transmembrane transporter activity"/>
    <property type="evidence" value="ECO:0007669"/>
    <property type="project" value="InterPro"/>
</dbReference>
<comment type="subcellular location">
    <subcellularLocation>
        <location evidence="1">Cell membrane</location>
        <topology evidence="1">Multi-pass membrane protein</topology>
    </subcellularLocation>
</comment>
<keyword evidence="3" id="KW-1003">Cell membrane</keyword>
<feature type="transmembrane region" description="Helical" evidence="8">
    <location>
        <begin position="215"/>
        <end position="235"/>
    </location>
</feature>
<dbReference type="AlphaFoldDB" id="A0A6J6IRT1"/>
<feature type="transmembrane region" description="Helical" evidence="8">
    <location>
        <begin position="90"/>
        <end position="108"/>
    </location>
</feature>
<feature type="transmembrane region" description="Helical" evidence="8">
    <location>
        <begin position="115"/>
        <end position="135"/>
    </location>
</feature>
<dbReference type="Pfam" id="PF02653">
    <property type="entry name" value="BPD_transp_2"/>
    <property type="match status" value="1"/>
</dbReference>
<evidence type="ECO:0000256" key="5">
    <source>
        <dbReference type="ARBA" id="ARBA00022692"/>
    </source>
</evidence>
<keyword evidence="4" id="KW-0997">Cell inner membrane</keyword>
<sequence length="325" mass="33779">MKTLVKKVFRVRELPVFLALVIVVIITGTANPEFFTLSGFQDVTLGVAVVATLAVAQTLVIVMKHIDLSVGSTIGFSAYLIGDASSQGHGFWYCMGLGLALGLTVGTVNGFMVAYLRLPSLVVTLGTLYIVRGLFNEVAGGNTITEDMVPGPINFMGLNTFFGIPYLFLVAFLLMLVVGFVMRRTRSARDLYAIGSNLLAAELGGIPVARRVFLAFLATGAVSGLAGAVLLARFNTAAANSGNGLELSVVAACVVGGVAIAGGVGTVYGAVIGAILLQAITMALGALGIPQFWQLAVNGTLLIAAISLDRYLSTRVKPTSIMGAK</sequence>
<accession>A0A6J6IRT1</accession>
<evidence type="ECO:0000256" key="1">
    <source>
        <dbReference type="ARBA" id="ARBA00004651"/>
    </source>
</evidence>
<feature type="transmembrane region" description="Helical" evidence="8">
    <location>
        <begin position="12"/>
        <end position="31"/>
    </location>
</feature>
<keyword evidence="5 8" id="KW-0812">Transmembrane</keyword>
<protein>
    <submittedName>
        <fullName evidence="9">Unannotated protein</fullName>
    </submittedName>
</protein>
<dbReference type="CDD" id="cd06579">
    <property type="entry name" value="TM_PBP1_transp_AraH_like"/>
    <property type="match status" value="1"/>
</dbReference>
<evidence type="ECO:0000256" key="3">
    <source>
        <dbReference type="ARBA" id="ARBA00022475"/>
    </source>
</evidence>
<evidence type="ECO:0000256" key="2">
    <source>
        <dbReference type="ARBA" id="ARBA00022448"/>
    </source>
</evidence>
<keyword evidence="2" id="KW-0813">Transport</keyword>
<keyword evidence="6 8" id="KW-1133">Transmembrane helix</keyword>
<evidence type="ECO:0000256" key="8">
    <source>
        <dbReference type="SAM" id="Phobius"/>
    </source>
</evidence>
<dbReference type="InterPro" id="IPR001851">
    <property type="entry name" value="ABC_transp_permease"/>
</dbReference>
<evidence type="ECO:0000256" key="7">
    <source>
        <dbReference type="ARBA" id="ARBA00023136"/>
    </source>
</evidence>
<gene>
    <name evidence="9" type="ORF">UFOPK2032_00344</name>
</gene>
<proteinExistence type="predicted"/>
<organism evidence="9">
    <name type="scientific">freshwater metagenome</name>
    <dbReference type="NCBI Taxonomy" id="449393"/>
    <lineage>
        <taxon>unclassified sequences</taxon>
        <taxon>metagenomes</taxon>
        <taxon>ecological metagenomes</taxon>
    </lineage>
</organism>
<feature type="transmembrane region" description="Helical" evidence="8">
    <location>
        <begin position="292"/>
        <end position="312"/>
    </location>
</feature>
<feature type="transmembrane region" description="Helical" evidence="8">
    <location>
        <begin position="155"/>
        <end position="179"/>
    </location>
</feature>
<dbReference type="GO" id="GO:0005886">
    <property type="term" value="C:plasma membrane"/>
    <property type="evidence" value="ECO:0007669"/>
    <property type="project" value="UniProtKB-SubCell"/>
</dbReference>
<feature type="transmembrane region" description="Helical" evidence="8">
    <location>
        <begin position="247"/>
        <end position="280"/>
    </location>
</feature>
<evidence type="ECO:0000313" key="9">
    <source>
        <dbReference type="EMBL" id="CAB4627362.1"/>
    </source>
</evidence>
<evidence type="ECO:0000256" key="4">
    <source>
        <dbReference type="ARBA" id="ARBA00022519"/>
    </source>
</evidence>
<evidence type="ECO:0000256" key="6">
    <source>
        <dbReference type="ARBA" id="ARBA00022989"/>
    </source>
</evidence>
<name>A0A6J6IRT1_9ZZZZ</name>
<reference evidence="9" key="1">
    <citation type="submission" date="2020-05" db="EMBL/GenBank/DDBJ databases">
        <authorList>
            <person name="Chiriac C."/>
            <person name="Salcher M."/>
            <person name="Ghai R."/>
            <person name="Kavagutti S V."/>
        </authorList>
    </citation>
    <scope>NUCLEOTIDE SEQUENCE</scope>
</reference>
<keyword evidence="7 8" id="KW-0472">Membrane</keyword>
<dbReference type="EMBL" id="CAEZVM010000007">
    <property type="protein sequence ID" value="CAB4627362.1"/>
    <property type="molecule type" value="Genomic_DNA"/>
</dbReference>
<feature type="transmembrane region" description="Helical" evidence="8">
    <location>
        <begin position="43"/>
        <end position="61"/>
    </location>
</feature>
<dbReference type="PANTHER" id="PTHR32196:SF29">
    <property type="entry name" value="AUTOINDUCER 2 IMPORT SYSTEM PERMEASE PROTEIN LSRC"/>
    <property type="match status" value="1"/>
</dbReference>
<dbReference type="PANTHER" id="PTHR32196">
    <property type="entry name" value="ABC TRANSPORTER PERMEASE PROTEIN YPHD-RELATED-RELATED"/>
    <property type="match status" value="1"/>
</dbReference>